<evidence type="ECO:0000313" key="4">
    <source>
        <dbReference type="Proteomes" id="UP000291404"/>
    </source>
</evidence>
<dbReference type="PANTHER" id="PTHR10655:SF67">
    <property type="entry name" value="PHOSPHOLIPASE_CARBOXYLESTERASE SUPERFAMILY (AFU_ORTHOLOGUE AFUA_5G09340)"/>
    <property type="match status" value="1"/>
</dbReference>
<dbReference type="SUPFAM" id="SSF53474">
    <property type="entry name" value="alpha/beta-Hydrolases"/>
    <property type="match status" value="1"/>
</dbReference>
<dbReference type="InterPro" id="IPR029058">
    <property type="entry name" value="AB_hydrolase_fold"/>
</dbReference>
<comment type="similarity">
    <text evidence="1">Belongs to the AB hydrolase superfamily. AB hydrolase 2 family.</text>
</comment>
<dbReference type="GO" id="GO:0008474">
    <property type="term" value="F:palmitoyl-(protein) hydrolase activity"/>
    <property type="evidence" value="ECO:0007669"/>
    <property type="project" value="TreeGrafter"/>
</dbReference>
<dbReference type="GO" id="GO:0052689">
    <property type="term" value="F:carboxylic ester hydrolase activity"/>
    <property type="evidence" value="ECO:0007669"/>
    <property type="project" value="TreeGrafter"/>
</dbReference>
<evidence type="ECO:0000259" key="2">
    <source>
        <dbReference type="Pfam" id="PF02230"/>
    </source>
</evidence>
<gene>
    <name evidence="3" type="ORF">CWI36_0046p0040</name>
</gene>
<proteinExistence type="inferred from homology"/>
<reference evidence="3 4" key="1">
    <citation type="submission" date="2017-12" db="EMBL/GenBank/DDBJ databases">
        <authorList>
            <person name="Pombert J.-F."/>
            <person name="Haag K.L."/>
            <person name="Ebert D."/>
        </authorList>
    </citation>
    <scope>NUCLEOTIDE SEQUENCE [LARGE SCALE GENOMIC DNA]</scope>
    <source>
        <strain evidence="3">BE-OM-2</strain>
    </source>
</reference>
<name>A0A4Q9LLP5_9MICR</name>
<evidence type="ECO:0000256" key="1">
    <source>
        <dbReference type="ARBA" id="ARBA00006499"/>
    </source>
</evidence>
<organism evidence="3 4">
    <name type="scientific">Hamiltosporidium magnivora</name>
    <dbReference type="NCBI Taxonomy" id="148818"/>
    <lineage>
        <taxon>Eukaryota</taxon>
        <taxon>Fungi</taxon>
        <taxon>Fungi incertae sedis</taxon>
        <taxon>Microsporidia</taxon>
        <taxon>Dubosqiidae</taxon>
        <taxon>Hamiltosporidium</taxon>
    </lineage>
</organism>
<accession>A0A4Q9LLP5</accession>
<dbReference type="InterPro" id="IPR003140">
    <property type="entry name" value="PLipase/COase/thioEstase"/>
</dbReference>
<dbReference type="AlphaFoldDB" id="A0A4Q9LLP5"/>
<dbReference type="EMBL" id="PITI01000046">
    <property type="protein sequence ID" value="TBU09248.1"/>
    <property type="molecule type" value="Genomic_DNA"/>
</dbReference>
<feature type="domain" description="Phospholipase/carboxylesterase/thioesterase" evidence="2">
    <location>
        <begin position="6"/>
        <end position="191"/>
    </location>
</feature>
<dbReference type="VEuPathDB" id="MicrosporidiaDB:CWI39_0141p0020"/>
<dbReference type="Pfam" id="PF02230">
    <property type="entry name" value="Abhydrolase_2"/>
    <property type="match status" value="1"/>
</dbReference>
<dbReference type="STRING" id="148818.A0A4Q9LLP5"/>
<comment type="caution">
    <text evidence="3">The sequence shown here is derived from an EMBL/GenBank/DDBJ whole genome shotgun (WGS) entry which is preliminary data.</text>
</comment>
<dbReference type="Gene3D" id="3.40.50.1820">
    <property type="entry name" value="alpha/beta hydrolase"/>
    <property type="match status" value="1"/>
</dbReference>
<dbReference type="GO" id="GO:0005737">
    <property type="term" value="C:cytoplasm"/>
    <property type="evidence" value="ECO:0007669"/>
    <property type="project" value="TreeGrafter"/>
</dbReference>
<dbReference type="PANTHER" id="PTHR10655">
    <property type="entry name" value="LYSOPHOSPHOLIPASE-RELATED"/>
    <property type="match status" value="1"/>
</dbReference>
<protein>
    <submittedName>
        <fullName evidence="3">Phospholipase/carboxylesterase</fullName>
    </submittedName>
</protein>
<evidence type="ECO:0000313" key="3">
    <source>
        <dbReference type="EMBL" id="TBU09248.1"/>
    </source>
</evidence>
<dbReference type="InterPro" id="IPR050565">
    <property type="entry name" value="LYPA1-2/EST-like"/>
</dbReference>
<dbReference type="VEuPathDB" id="MicrosporidiaDB:CWI36_0046p0040"/>
<sequence>MIIFNSKAKDFLCIVLHGLNSSSSEISYSFTSIAKKLEFVKFIFLDSDRKKVRIYGNEIVNAWYSLNSYSIFDRSDINGFQTSKNRILFEINSHNFHPSKVVLVGFSQGAAMASYVALNTDFVFKKVIMLSGYLPMKLEYSNTTKQNLMMIHGLFDGQIPYFIGIYSRFILRYFYKQNVEFVTFFGTHVIPKKIEKIFLEIFKLKE</sequence>
<dbReference type="Proteomes" id="UP000291404">
    <property type="component" value="Unassembled WGS sequence"/>
</dbReference>
<keyword evidence="4" id="KW-1185">Reference proteome</keyword>